<dbReference type="GO" id="GO:0005615">
    <property type="term" value="C:extracellular space"/>
    <property type="evidence" value="ECO:0007669"/>
    <property type="project" value="TreeGrafter"/>
</dbReference>
<dbReference type="Proteomes" id="UP000288216">
    <property type="component" value="Unassembled WGS sequence"/>
</dbReference>
<organism evidence="6 7">
    <name type="scientific">Scyliorhinus torazame</name>
    <name type="common">Cloudy catshark</name>
    <name type="synonym">Catulus torazame</name>
    <dbReference type="NCBI Taxonomy" id="75743"/>
    <lineage>
        <taxon>Eukaryota</taxon>
        <taxon>Metazoa</taxon>
        <taxon>Chordata</taxon>
        <taxon>Craniata</taxon>
        <taxon>Vertebrata</taxon>
        <taxon>Chondrichthyes</taxon>
        <taxon>Elasmobranchii</taxon>
        <taxon>Galeomorphii</taxon>
        <taxon>Galeoidea</taxon>
        <taxon>Carcharhiniformes</taxon>
        <taxon>Scyliorhinidae</taxon>
        <taxon>Scyliorhinus</taxon>
    </lineage>
</organism>
<dbReference type="PROSITE" id="PS51132">
    <property type="entry name" value="OLF"/>
    <property type="match status" value="1"/>
</dbReference>
<comment type="caution">
    <text evidence="6">The sequence shown here is derived from an EMBL/GenBank/DDBJ whole genome shotgun (WGS) entry which is preliminary data.</text>
</comment>
<keyword evidence="2" id="KW-0964">Secreted</keyword>
<dbReference type="GO" id="GO:0007165">
    <property type="term" value="P:signal transduction"/>
    <property type="evidence" value="ECO:0007669"/>
    <property type="project" value="TreeGrafter"/>
</dbReference>
<gene>
    <name evidence="6" type="ORF">scyTo_0019019</name>
</gene>
<feature type="signal peptide" evidence="4">
    <location>
        <begin position="1"/>
        <end position="18"/>
    </location>
</feature>
<dbReference type="InterPro" id="IPR050605">
    <property type="entry name" value="Olfactomedin-like_domain"/>
</dbReference>
<evidence type="ECO:0000259" key="5">
    <source>
        <dbReference type="PROSITE" id="PS51132"/>
    </source>
</evidence>
<protein>
    <recommendedName>
        <fullName evidence="5">Olfactomedin-like domain-containing protein</fullName>
    </recommendedName>
</protein>
<evidence type="ECO:0000313" key="6">
    <source>
        <dbReference type="EMBL" id="GCB75500.1"/>
    </source>
</evidence>
<dbReference type="SMART" id="SM00284">
    <property type="entry name" value="OLF"/>
    <property type="match status" value="1"/>
</dbReference>
<name>A0A401PQV7_SCYTO</name>
<dbReference type="Pfam" id="PF02191">
    <property type="entry name" value="OLF"/>
    <property type="match status" value="1"/>
</dbReference>
<feature type="chain" id="PRO_5019410900" description="Olfactomedin-like domain-containing protein" evidence="4">
    <location>
        <begin position="19"/>
        <end position="460"/>
    </location>
</feature>
<evidence type="ECO:0000256" key="3">
    <source>
        <dbReference type="PROSITE-ProRule" id="PRU00446"/>
    </source>
</evidence>
<dbReference type="OrthoDB" id="8626508at2759"/>
<feature type="domain" description="Olfactomedin-like" evidence="5">
    <location>
        <begin position="191"/>
        <end position="460"/>
    </location>
</feature>
<dbReference type="AlphaFoldDB" id="A0A401PQV7"/>
<sequence>MTFAALLLTSSTLLFAEAEYQGVQGVHGVLENGNRCVCKMQFSEWEFPVEKFEQLQDLSNNCTKSLEEQKLEATFAEYKIPEFRAKLQNFTSQLQPFEAMYKQKLYHPLNFWVLRRELKQLRSKIAKVQSVPSSNTDLLRKVSDEMLDAHIIVKDLQQYDKQNLLAMKDYLKKMKNRLESFSVYGKLHIGNCSGGILRNISEPVLAQVNPHGASYYFGGWGMDSMAGSSQLYWVMALMSSSIYGIVIRTYNSYKNFLTAKSHIDISVKASYTVPNAIQGPGVVVHNNSLYYNCYNSGQMCRFDIATKAITNVLLPNAGYNNKFPYCYYVCIGYTDMDFSVDENGLWVIYATEENYGNIVLSKIDSVNLTVLQTWKTKLFKRAVTNAFVVCGVLYATRYISDTKEEIFYMYDTVNNQEAKNLNIQFVKYSSNVANIHYNPVDRKLYLYNGGFMVAYELFFY</sequence>
<dbReference type="STRING" id="75743.A0A401PQV7"/>
<keyword evidence="7" id="KW-1185">Reference proteome</keyword>
<dbReference type="PANTHER" id="PTHR23192">
    <property type="entry name" value="OLFACTOMEDIN-RELATED"/>
    <property type="match status" value="1"/>
</dbReference>
<dbReference type="SUPFAM" id="SSF75011">
    <property type="entry name" value="3-carboxy-cis,cis-mucoante lactonizing enzyme"/>
    <property type="match status" value="1"/>
</dbReference>
<reference evidence="6 7" key="1">
    <citation type="journal article" date="2018" name="Nat. Ecol. Evol.">
        <title>Shark genomes provide insights into elasmobranch evolution and the origin of vertebrates.</title>
        <authorList>
            <person name="Hara Y"/>
            <person name="Yamaguchi K"/>
            <person name="Onimaru K"/>
            <person name="Kadota M"/>
            <person name="Koyanagi M"/>
            <person name="Keeley SD"/>
            <person name="Tatsumi K"/>
            <person name="Tanaka K"/>
            <person name="Motone F"/>
            <person name="Kageyama Y"/>
            <person name="Nozu R"/>
            <person name="Adachi N"/>
            <person name="Nishimura O"/>
            <person name="Nakagawa R"/>
            <person name="Tanegashima C"/>
            <person name="Kiyatake I"/>
            <person name="Matsumoto R"/>
            <person name="Murakumo K"/>
            <person name="Nishida K"/>
            <person name="Terakita A"/>
            <person name="Kuratani S"/>
            <person name="Sato K"/>
            <person name="Hyodo S Kuraku.S."/>
        </authorList>
    </citation>
    <scope>NUCLEOTIDE SEQUENCE [LARGE SCALE GENOMIC DNA]</scope>
</reference>
<accession>A0A401PQV7</accession>
<comment type="subcellular location">
    <subcellularLocation>
        <location evidence="1">Secreted</location>
    </subcellularLocation>
</comment>
<dbReference type="InterPro" id="IPR003112">
    <property type="entry name" value="Olfac-like_dom"/>
</dbReference>
<dbReference type="EMBL" id="BFAA01013769">
    <property type="protein sequence ID" value="GCB75500.1"/>
    <property type="molecule type" value="Genomic_DNA"/>
</dbReference>
<evidence type="ECO:0000256" key="2">
    <source>
        <dbReference type="ARBA" id="ARBA00022525"/>
    </source>
</evidence>
<keyword evidence="4" id="KW-0732">Signal</keyword>
<evidence type="ECO:0000256" key="1">
    <source>
        <dbReference type="ARBA" id="ARBA00004613"/>
    </source>
</evidence>
<dbReference type="PANTHER" id="PTHR23192:SF31">
    <property type="entry name" value="OLFACTOMEDIN-4-LIKE"/>
    <property type="match status" value="1"/>
</dbReference>
<comment type="caution">
    <text evidence="3">Lacks conserved residue(s) required for the propagation of feature annotation.</text>
</comment>
<evidence type="ECO:0000313" key="7">
    <source>
        <dbReference type="Proteomes" id="UP000288216"/>
    </source>
</evidence>
<dbReference type="OMA" id="PYCYYEC"/>
<evidence type="ECO:0000256" key="4">
    <source>
        <dbReference type="SAM" id="SignalP"/>
    </source>
</evidence>
<proteinExistence type="predicted"/>